<feature type="non-terminal residue" evidence="2">
    <location>
        <position position="1"/>
    </location>
</feature>
<name>A0ABN9U9I2_9DINO</name>
<dbReference type="Proteomes" id="UP001189429">
    <property type="component" value="Unassembled WGS sequence"/>
</dbReference>
<proteinExistence type="predicted"/>
<gene>
    <name evidence="2" type="ORF">PCOR1329_LOCUS46471</name>
</gene>
<evidence type="ECO:0000313" key="3">
    <source>
        <dbReference type="Proteomes" id="UP001189429"/>
    </source>
</evidence>
<keyword evidence="3" id="KW-1185">Reference proteome</keyword>
<feature type="region of interest" description="Disordered" evidence="1">
    <location>
        <begin position="124"/>
        <end position="145"/>
    </location>
</feature>
<protein>
    <submittedName>
        <fullName evidence="2">Uncharacterized protein</fullName>
    </submittedName>
</protein>
<comment type="caution">
    <text evidence="2">The sequence shown here is derived from an EMBL/GenBank/DDBJ whole genome shotgun (WGS) entry which is preliminary data.</text>
</comment>
<evidence type="ECO:0000313" key="2">
    <source>
        <dbReference type="EMBL" id="CAK0855960.1"/>
    </source>
</evidence>
<reference evidence="2" key="1">
    <citation type="submission" date="2023-10" db="EMBL/GenBank/DDBJ databases">
        <authorList>
            <person name="Chen Y."/>
            <person name="Shah S."/>
            <person name="Dougan E. K."/>
            <person name="Thang M."/>
            <person name="Chan C."/>
        </authorList>
    </citation>
    <scope>NUCLEOTIDE SEQUENCE [LARGE SCALE GENOMIC DNA]</scope>
</reference>
<dbReference type="EMBL" id="CAUYUJ010015591">
    <property type="protein sequence ID" value="CAK0855960.1"/>
    <property type="molecule type" value="Genomic_DNA"/>
</dbReference>
<accession>A0ABN9U9I2</accession>
<sequence length="271" mass="28589">HANPMACEFGEQCEPSQAFQAPLGRSAPTGKALPTFPVASWCWCRLFVPYNITNPTTAPRPPLERRPPWARVFPLLSLLARERPPGSLLACAFCFLLSLLPAARADPAVPRELAAVSRCRARRAREAQAPTGGRASEQSGRGRSTAWTRWRLPGARTPAALSDSLIRGLSSPASLRHVCLSLRRSEARRLPGGACCLCGRSGPGRCAVEAAGRPCALLSHCGACGRCNRSRAAAAAAAPCGSRASALGRGGELAAQEVRGGGWIGCFRGDK</sequence>
<organism evidence="2 3">
    <name type="scientific">Prorocentrum cordatum</name>
    <dbReference type="NCBI Taxonomy" id="2364126"/>
    <lineage>
        <taxon>Eukaryota</taxon>
        <taxon>Sar</taxon>
        <taxon>Alveolata</taxon>
        <taxon>Dinophyceae</taxon>
        <taxon>Prorocentrales</taxon>
        <taxon>Prorocentraceae</taxon>
        <taxon>Prorocentrum</taxon>
    </lineage>
</organism>
<evidence type="ECO:0000256" key="1">
    <source>
        <dbReference type="SAM" id="MobiDB-lite"/>
    </source>
</evidence>
<feature type="compositionally biased region" description="Polar residues" evidence="1">
    <location>
        <begin position="136"/>
        <end position="145"/>
    </location>
</feature>